<reference evidence="6" key="1">
    <citation type="journal article" date="2022" name="bioRxiv">
        <title>Thiovibrio frasassiensisgen. nov., sp. nov., an autotrophic, elemental sulfur disproportionating bacterium isolated from sulfidic karst sediment, and proposal of Thiovibrionaceae fam. nov.</title>
        <authorList>
            <person name="Aronson H."/>
            <person name="Thomas C."/>
            <person name="Bhattacharyya M."/>
            <person name="Eckstein S."/>
            <person name="Jensen S."/>
            <person name="Barco R."/>
            <person name="Macalady J."/>
            <person name="Amend J."/>
        </authorList>
    </citation>
    <scope>NUCLEOTIDE SEQUENCE</scope>
    <source>
        <strain evidence="6">RS19-109</strain>
    </source>
</reference>
<dbReference type="Gene3D" id="3.20.10.10">
    <property type="entry name" value="D-amino Acid Aminotransferase, subunit A, domain 2"/>
    <property type="match status" value="1"/>
</dbReference>
<protein>
    <submittedName>
        <fullName evidence="6">Aminodeoxychorismate synthase component I</fullName>
        <ecNumber evidence="6">2.6.1.85</ecNumber>
    </submittedName>
</protein>
<dbReference type="PANTHER" id="PTHR11236">
    <property type="entry name" value="AMINOBENZOATE/ANTHRANILATE SYNTHASE"/>
    <property type="match status" value="1"/>
</dbReference>
<dbReference type="AlphaFoldDB" id="A0A9X4MHZ6"/>
<comment type="cofactor">
    <cofactor evidence="1 4">
        <name>pyridoxal 5'-phosphate</name>
        <dbReference type="ChEBI" id="CHEBI:597326"/>
    </cofactor>
</comment>
<dbReference type="InterPro" id="IPR015890">
    <property type="entry name" value="Chorismate_C"/>
</dbReference>
<proteinExistence type="inferred from homology"/>
<sequence length="628" mass="70395">MPCPLPDETLARIMATAAREDCVFLETSRVTAEEAHTYFFHRPVAHLVCQPHDDPARFFQQAEEFLAEGFYLAGWLGYEFGYLLEPSLAKRIQPDQEKPLAHLGVFRAPLIFSHETGALLSGSWPTPPLPEISTSYRLADLRPNLSQADYTAALAKIKGYIESGDTYQVNFTLKLLFDFDGAPEGLYQALRRNQSVSFGAYLHSGAQHILSFSPELFFKRSGEHCLVRPMKGTMQRGPYLAEDARLMEFLQGDEKNRSENVMIVDLLRNDLGRVCTPGTVRTQSLFDIETYETLHQMTSTITGHLPKETTIETLFRALFPCGSVTGAPKIRTMEIIHELENWPRGVYTGAIGFIAPSGDATFNVPIRTIELNGSTGEMGIGSGIIHDSDPEQEWRECLLKGRFLSDPAPTFSLIETLLWQPGSGYWLLPEHLERLAASAAYFQYSCNKQEILTRLERLTLDFAASPMRVRLTLAKSGEIALSASPCPAPTTLTWPRPQMEQSQLPRVTFSSHATDPGSPWLFHKTTLRELYDTERQRALAGDFYEVLFTNTRGEVTEGSITNIFIQRQDTLLTPPMECGLLPGVFRRYLLAHAPLAVRESILSRRDLEQAEAIFVGNSVRGLVQVRLA</sequence>
<dbReference type="InterPro" id="IPR005802">
    <property type="entry name" value="ADC_synth_comp_1"/>
</dbReference>
<dbReference type="Proteomes" id="UP001154240">
    <property type="component" value="Unassembled WGS sequence"/>
</dbReference>
<dbReference type="InterPro" id="IPR036038">
    <property type="entry name" value="Aminotransferase-like"/>
</dbReference>
<dbReference type="GO" id="GO:0000162">
    <property type="term" value="P:L-tryptophan biosynthetic process"/>
    <property type="evidence" value="ECO:0007669"/>
    <property type="project" value="TreeGrafter"/>
</dbReference>
<dbReference type="GO" id="GO:0009396">
    <property type="term" value="P:folic acid-containing compound biosynthetic process"/>
    <property type="evidence" value="ECO:0007669"/>
    <property type="project" value="InterPro"/>
</dbReference>
<evidence type="ECO:0000259" key="5">
    <source>
        <dbReference type="Pfam" id="PF00425"/>
    </source>
</evidence>
<dbReference type="InterPro" id="IPR043132">
    <property type="entry name" value="BCAT-like_C"/>
</dbReference>
<evidence type="ECO:0000256" key="2">
    <source>
        <dbReference type="ARBA" id="ARBA00009320"/>
    </source>
</evidence>
<feature type="domain" description="Chorismate-utilising enzyme C-terminal" evidence="5">
    <location>
        <begin position="147"/>
        <end position="400"/>
    </location>
</feature>
<evidence type="ECO:0000256" key="3">
    <source>
        <dbReference type="ARBA" id="ARBA00022898"/>
    </source>
</evidence>
<dbReference type="PROSITE" id="PS00770">
    <property type="entry name" value="AA_TRANSFER_CLASS_4"/>
    <property type="match status" value="1"/>
</dbReference>
<dbReference type="PANTHER" id="PTHR11236:SF50">
    <property type="entry name" value="AMINODEOXYCHORISMATE SYNTHASE COMPONENT 1"/>
    <property type="match status" value="1"/>
</dbReference>
<dbReference type="Pfam" id="PF01063">
    <property type="entry name" value="Aminotran_4"/>
    <property type="match status" value="1"/>
</dbReference>
<dbReference type="EC" id="2.6.1.85" evidence="6"/>
<dbReference type="PRINTS" id="PR00095">
    <property type="entry name" value="ANTSNTHASEI"/>
</dbReference>
<dbReference type="InterPro" id="IPR001544">
    <property type="entry name" value="Aminotrans_IV"/>
</dbReference>
<comment type="caution">
    <text evidence="6">The sequence shown here is derived from an EMBL/GenBank/DDBJ whole genome shotgun (WGS) entry which is preliminary data.</text>
</comment>
<dbReference type="EMBL" id="JAPHEH010000001">
    <property type="protein sequence ID" value="MDG4476215.1"/>
    <property type="molecule type" value="Genomic_DNA"/>
</dbReference>
<organism evidence="6 7">
    <name type="scientific">Thiovibrio frasassiensis</name>
    <dbReference type="NCBI Taxonomy" id="2984131"/>
    <lineage>
        <taxon>Bacteria</taxon>
        <taxon>Pseudomonadati</taxon>
        <taxon>Thermodesulfobacteriota</taxon>
        <taxon>Desulfobulbia</taxon>
        <taxon>Desulfobulbales</taxon>
        <taxon>Thiovibrionaceae</taxon>
        <taxon>Thiovibrio</taxon>
    </lineage>
</organism>
<dbReference type="RefSeq" id="WP_307633185.1">
    <property type="nucleotide sequence ID" value="NZ_JAPHEH010000001.1"/>
</dbReference>
<dbReference type="Gene3D" id="3.60.120.10">
    <property type="entry name" value="Anthranilate synthase"/>
    <property type="match status" value="1"/>
</dbReference>
<dbReference type="InterPro" id="IPR018300">
    <property type="entry name" value="Aminotrans_IV_CS"/>
</dbReference>
<reference evidence="6" key="2">
    <citation type="submission" date="2022-10" db="EMBL/GenBank/DDBJ databases">
        <authorList>
            <person name="Aronson H.S."/>
        </authorList>
    </citation>
    <scope>NUCLEOTIDE SEQUENCE</scope>
    <source>
        <strain evidence="6">RS19-109</strain>
    </source>
</reference>
<evidence type="ECO:0000313" key="6">
    <source>
        <dbReference type="EMBL" id="MDG4476215.1"/>
    </source>
</evidence>
<comment type="similarity">
    <text evidence="2">Belongs to the class-IV pyridoxal-phosphate-dependent aminotransferase family.</text>
</comment>
<dbReference type="InterPro" id="IPR005801">
    <property type="entry name" value="ADC_synthase"/>
</dbReference>
<accession>A0A9X4MHZ6</accession>
<gene>
    <name evidence="6" type="primary">pabB</name>
    <name evidence="6" type="ORF">OLX77_08610</name>
</gene>
<dbReference type="InterPro" id="IPR043131">
    <property type="entry name" value="BCAT-like_N"/>
</dbReference>
<dbReference type="SUPFAM" id="SSF56322">
    <property type="entry name" value="ADC synthase"/>
    <property type="match status" value="1"/>
</dbReference>
<dbReference type="Gene3D" id="3.30.470.10">
    <property type="match status" value="1"/>
</dbReference>
<dbReference type="NCBIfam" id="TIGR00553">
    <property type="entry name" value="pabB"/>
    <property type="match status" value="1"/>
</dbReference>
<evidence type="ECO:0000256" key="4">
    <source>
        <dbReference type="RuleBase" id="RU004516"/>
    </source>
</evidence>
<evidence type="ECO:0000313" key="7">
    <source>
        <dbReference type="Proteomes" id="UP001154240"/>
    </source>
</evidence>
<keyword evidence="6" id="KW-0808">Transferase</keyword>
<dbReference type="SUPFAM" id="SSF56752">
    <property type="entry name" value="D-aminoacid aminotransferase-like PLP-dependent enzymes"/>
    <property type="match status" value="1"/>
</dbReference>
<dbReference type="Pfam" id="PF00425">
    <property type="entry name" value="Chorismate_bind"/>
    <property type="match status" value="1"/>
</dbReference>
<evidence type="ECO:0000256" key="1">
    <source>
        <dbReference type="ARBA" id="ARBA00001933"/>
    </source>
</evidence>
<keyword evidence="3 4" id="KW-0663">Pyridoxal phosphate</keyword>
<dbReference type="InterPro" id="IPR019999">
    <property type="entry name" value="Anth_synth_I-like"/>
</dbReference>
<name>A0A9X4MHZ6_9BACT</name>
<keyword evidence="6" id="KW-0032">Aminotransferase</keyword>
<dbReference type="GO" id="GO:0046820">
    <property type="term" value="F:4-amino-4-deoxychorismate synthase activity"/>
    <property type="evidence" value="ECO:0007669"/>
    <property type="project" value="UniProtKB-EC"/>
</dbReference>
<keyword evidence="7" id="KW-1185">Reference proteome</keyword>